<dbReference type="GO" id="GO:0015074">
    <property type="term" value="P:DNA integration"/>
    <property type="evidence" value="ECO:0007669"/>
    <property type="project" value="InterPro"/>
</dbReference>
<dbReference type="GO" id="GO:0003676">
    <property type="term" value="F:nucleic acid binding"/>
    <property type="evidence" value="ECO:0007669"/>
    <property type="project" value="InterPro"/>
</dbReference>
<dbReference type="AlphaFoldDB" id="A0A0B1TAR6"/>
<keyword evidence="3" id="KW-1185">Reference proteome</keyword>
<evidence type="ECO:0000259" key="1">
    <source>
        <dbReference type="PROSITE" id="PS50994"/>
    </source>
</evidence>
<dbReference type="Gene3D" id="3.30.70.270">
    <property type="match status" value="1"/>
</dbReference>
<dbReference type="PROSITE" id="PS50994">
    <property type="entry name" value="INTEGRASE"/>
    <property type="match status" value="1"/>
</dbReference>
<dbReference type="InterPro" id="IPR001584">
    <property type="entry name" value="Integrase_cat-core"/>
</dbReference>
<dbReference type="Gene3D" id="3.10.10.10">
    <property type="entry name" value="HIV Type 1 Reverse Transcriptase, subunit A, domain 1"/>
    <property type="match status" value="1"/>
</dbReference>
<dbReference type="SUPFAM" id="SSF53098">
    <property type="entry name" value="Ribonuclease H-like"/>
    <property type="match status" value="1"/>
</dbReference>
<feature type="domain" description="Integrase catalytic" evidence="1">
    <location>
        <begin position="701"/>
        <end position="888"/>
    </location>
</feature>
<gene>
    <name evidence="2" type="ORF">OESDEN_05715</name>
</gene>
<dbReference type="Pfam" id="PF00078">
    <property type="entry name" value="RVT_1"/>
    <property type="match status" value="1"/>
</dbReference>
<dbReference type="InterPro" id="IPR043128">
    <property type="entry name" value="Rev_trsase/Diguanyl_cyclase"/>
</dbReference>
<dbReference type="InterPro" id="IPR043502">
    <property type="entry name" value="DNA/RNA_pol_sf"/>
</dbReference>
<dbReference type="Pfam" id="PF00665">
    <property type="entry name" value="rve"/>
    <property type="match status" value="1"/>
</dbReference>
<dbReference type="InterPro" id="IPR008042">
    <property type="entry name" value="Retrotrans_Pao"/>
</dbReference>
<dbReference type="GO" id="GO:0042575">
    <property type="term" value="C:DNA polymerase complex"/>
    <property type="evidence" value="ECO:0007669"/>
    <property type="project" value="UniProtKB-ARBA"/>
</dbReference>
<dbReference type="EMBL" id="KN550356">
    <property type="protein sequence ID" value="KHJ94359.1"/>
    <property type="molecule type" value="Genomic_DNA"/>
</dbReference>
<evidence type="ECO:0000313" key="3">
    <source>
        <dbReference type="Proteomes" id="UP000053660"/>
    </source>
</evidence>
<organism evidence="2 3">
    <name type="scientific">Oesophagostomum dentatum</name>
    <name type="common">Nodular worm</name>
    <dbReference type="NCBI Taxonomy" id="61180"/>
    <lineage>
        <taxon>Eukaryota</taxon>
        <taxon>Metazoa</taxon>
        <taxon>Ecdysozoa</taxon>
        <taxon>Nematoda</taxon>
        <taxon>Chromadorea</taxon>
        <taxon>Rhabditida</taxon>
        <taxon>Rhabditina</taxon>
        <taxon>Rhabditomorpha</taxon>
        <taxon>Strongyloidea</taxon>
        <taxon>Strongylidae</taxon>
        <taxon>Oesophagostomum</taxon>
    </lineage>
</organism>
<proteinExistence type="predicted"/>
<dbReference type="Pfam" id="PF17921">
    <property type="entry name" value="Integrase_H2C2"/>
    <property type="match status" value="1"/>
</dbReference>
<dbReference type="Pfam" id="PF05380">
    <property type="entry name" value="Peptidase_A17"/>
    <property type="match status" value="1"/>
</dbReference>
<dbReference type="InterPro" id="IPR041588">
    <property type="entry name" value="Integrase_H2C2"/>
</dbReference>
<accession>A0A0B1TAR6</accession>
<dbReference type="InterPro" id="IPR036397">
    <property type="entry name" value="RNaseH_sf"/>
</dbReference>
<dbReference type="Proteomes" id="UP000053660">
    <property type="component" value="Unassembled WGS sequence"/>
</dbReference>
<protein>
    <submittedName>
        <fullName evidence="2">Integrase core domain protein</fullName>
    </submittedName>
</protein>
<dbReference type="Gene3D" id="1.10.340.70">
    <property type="match status" value="1"/>
</dbReference>
<dbReference type="PANTHER" id="PTHR47331">
    <property type="entry name" value="PHD-TYPE DOMAIN-CONTAINING PROTEIN"/>
    <property type="match status" value="1"/>
</dbReference>
<reference evidence="2 3" key="1">
    <citation type="submission" date="2014-03" db="EMBL/GenBank/DDBJ databases">
        <title>Draft genome of the hookworm Oesophagostomum dentatum.</title>
        <authorList>
            <person name="Mitreva M."/>
        </authorList>
    </citation>
    <scope>NUCLEOTIDE SEQUENCE [LARGE SCALE GENOMIC DNA]</scope>
    <source>
        <strain evidence="2 3">OD-Hann</strain>
    </source>
</reference>
<dbReference type="SUPFAM" id="SSF56672">
    <property type="entry name" value="DNA/RNA polymerases"/>
    <property type="match status" value="1"/>
</dbReference>
<dbReference type="InterPro" id="IPR000477">
    <property type="entry name" value="RT_dom"/>
</dbReference>
<dbReference type="InterPro" id="IPR012337">
    <property type="entry name" value="RNaseH-like_sf"/>
</dbReference>
<dbReference type="Gene3D" id="3.30.420.10">
    <property type="entry name" value="Ribonuclease H-like superfamily/Ribonuclease H"/>
    <property type="match status" value="1"/>
</dbReference>
<dbReference type="OrthoDB" id="5875526at2759"/>
<name>A0A0B1TAR6_OESDE</name>
<sequence>MGINVPSARTTQRVAPQVLLGCDQLWEVIKNKILKLPSGLRLISTKFGFMISGKKESRLEQDAQTLLTTTDNQENQSWDQFLAFESAGMQEYTGSNKTENEEVNERVLKKFNSTVIKKKDGYYVQLPWKEHHEALPDNKHIAEARLRGIFRAYKNKPELLKEYDRIFKEQLAQGVLEEVSQDEPAMAHYKNKPSLNDVLHQGPFILPKLLVMMLRFRTGKIAITSDVEKAFLQVKLQEQDRDAVRCLWVKDISIPPIPENTVIYRFTRVTFGISASPFLLAATIRFHLETNLEERALAKEINQNLYVDNLFLTAESTEEGLEKHDQDTSEAANISTLTKRSILSAIATVYDPMGWLTPLMLKSKQFFQYLWTQQYDWDSKLSAKDAQKWNQIRNEIGNFTKEISRKAADKSKGHHLVIFTDASTIAMCAVAYLCYKGSASLLIAKSSLPKMNTEWTVPKLEMNATTMGARLALTVYEELKGTIKIESIRILTDSEIVLSWLRRTQASKDAGWLVMNTTKAIRMIAEKLRTENVEPSFGYIETNANPADRGTRGLKAEELTDDIWWKGPSFLLKTPNDWPRENQTFYIEHDSSAVNTITEKVLLDFTRCYGRLGRSRLAEDAQNPVIIAADTALAKLIISKAHGVFHCSVSHTMANVRQKYWIPRLRKQVKAIIRKCVKCQRFNNLPFLYPEMEDLPQRRVVKTKPFAHVGMDLFGPINLQDDEGSKKSYGCIFTCAVTRMIHLELLTGASTTAIINALRRFIARRGTPSSITCDNAPVFKLGQEILDETLANINKNEEIEKFLAISGIAWKFITPYAPWQGGFYERLIQSIKRAMYKAIGKKTLDFETMSTLLVEIEATLNTRPLTYMESEFEDLPCIRPVDLEKHRLELPTASQSTR</sequence>
<evidence type="ECO:0000313" key="2">
    <source>
        <dbReference type="EMBL" id="KHJ94359.1"/>
    </source>
</evidence>